<comment type="caution">
    <text evidence="8">The sequence shown here is derived from an EMBL/GenBank/DDBJ whole genome shotgun (WGS) entry which is preliminary data.</text>
</comment>
<keyword evidence="3 5" id="KW-0238">DNA-binding</keyword>
<dbReference type="EMBL" id="PDKJ01000005">
    <property type="protein sequence ID" value="RXJ68669.1"/>
    <property type="molecule type" value="Genomic_DNA"/>
</dbReference>
<name>A0A4Q0YHT8_9BACT</name>
<dbReference type="InterPro" id="IPR044068">
    <property type="entry name" value="CB"/>
</dbReference>
<accession>A0A4Q0YHT8</accession>
<protein>
    <submittedName>
        <fullName evidence="8">Integrase</fullName>
    </submittedName>
</protein>
<dbReference type="InterPro" id="IPR002104">
    <property type="entry name" value="Integrase_catalytic"/>
</dbReference>
<comment type="similarity">
    <text evidence="1">Belongs to the 'phage' integrase family.</text>
</comment>
<dbReference type="PANTHER" id="PTHR30629:SF2">
    <property type="entry name" value="PROPHAGE INTEGRASE INTS-RELATED"/>
    <property type="match status" value="1"/>
</dbReference>
<dbReference type="GO" id="GO:0015074">
    <property type="term" value="P:DNA integration"/>
    <property type="evidence" value="ECO:0007669"/>
    <property type="project" value="UniProtKB-KW"/>
</dbReference>
<evidence type="ECO:0000313" key="9">
    <source>
        <dbReference type="Proteomes" id="UP000290172"/>
    </source>
</evidence>
<feature type="domain" description="Tyr recombinase" evidence="6">
    <location>
        <begin position="190"/>
        <end position="370"/>
    </location>
</feature>
<keyword evidence="2" id="KW-0229">DNA integration</keyword>
<dbReference type="Proteomes" id="UP000290172">
    <property type="component" value="Unassembled WGS sequence"/>
</dbReference>
<organism evidence="8 9">
    <name type="scientific">Halarcobacter ebronensis</name>
    <dbReference type="NCBI Taxonomy" id="1462615"/>
    <lineage>
        <taxon>Bacteria</taxon>
        <taxon>Pseudomonadati</taxon>
        <taxon>Campylobacterota</taxon>
        <taxon>Epsilonproteobacteria</taxon>
        <taxon>Campylobacterales</taxon>
        <taxon>Arcobacteraceae</taxon>
        <taxon>Halarcobacter</taxon>
    </lineage>
</organism>
<dbReference type="Gene3D" id="1.10.150.130">
    <property type="match status" value="1"/>
</dbReference>
<keyword evidence="4" id="KW-0233">DNA recombination</keyword>
<dbReference type="GO" id="GO:0006310">
    <property type="term" value="P:DNA recombination"/>
    <property type="evidence" value="ECO:0007669"/>
    <property type="project" value="UniProtKB-KW"/>
</dbReference>
<sequence length="377" mass="44043">MGRTYKRQKTKYAGVFYIDTTTNGRADKTFYIRYKDEFLKDRELRVGKLSEGYNVNLCNAKRNEILHKIRHGEELPKIANRQTKSKLTLGQVATKYFEHREVHNSARSNQNEKYRYDIHLKPFFDHKLLYTISIQEIEKLQYEKLKTLAPKTVNHITTLLGTIFNYAITKELYKGSNPIQNLKKLKIDNKRERFLNTEEIKILIDEVRDNKLIYLFCLLSLSTGGRATTIINIQKKHIDLNNRTITLTDFKNKSTYKGFITTDMVTILKDHISTLKANDNILQINNKPISISQIQKRLKPILDRLFNDGLDVKDSKNRVVIHTFRHSFASNLAIKGTPIYTIQKLMNHRDINMTLRYAKLSPDSGRDMVDCVMLNII</sequence>
<dbReference type="CDD" id="cd00796">
    <property type="entry name" value="INT_Rci_Hp1_C"/>
    <property type="match status" value="1"/>
</dbReference>
<dbReference type="InterPro" id="IPR050808">
    <property type="entry name" value="Phage_Integrase"/>
</dbReference>
<evidence type="ECO:0000256" key="5">
    <source>
        <dbReference type="PROSITE-ProRule" id="PRU01248"/>
    </source>
</evidence>
<dbReference type="Pfam" id="PF00589">
    <property type="entry name" value="Phage_integrase"/>
    <property type="match status" value="1"/>
</dbReference>
<dbReference type="PANTHER" id="PTHR30629">
    <property type="entry name" value="PROPHAGE INTEGRASE"/>
    <property type="match status" value="1"/>
</dbReference>
<dbReference type="InterPro" id="IPR013762">
    <property type="entry name" value="Integrase-like_cat_sf"/>
</dbReference>
<dbReference type="PROSITE" id="PS51898">
    <property type="entry name" value="TYR_RECOMBINASE"/>
    <property type="match status" value="1"/>
</dbReference>
<dbReference type="SUPFAM" id="SSF56349">
    <property type="entry name" value="DNA breaking-rejoining enzymes"/>
    <property type="match status" value="1"/>
</dbReference>
<evidence type="ECO:0000256" key="3">
    <source>
        <dbReference type="ARBA" id="ARBA00023125"/>
    </source>
</evidence>
<dbReference type="InterPro" id="IPR011010">
    <property type="entry name" value="DNA_brk_join_enz"/>
</dbReference>
<gene>
    <name evidence="8" type="ORF">CRV08_07560</name>
</gene>
<dbReference type="RefSeq" id="WP_128980700.1">
    <property type="nucleotide sequence ID" value="NZ_PDKJ01000005.1"/>
</dbReference>
<reference evidence="8 9" key="1">
    <citation type="submission" date="2017-10" db="EMBL/GenBank/DDBJ databases">
        <title>Genomics of the genus Arcobacter.</title>
        <authorList>
            <person name="Perez-Cataluna A."/>
            <person name="Figueras M.J."/>
        </authorList>
    </citation>
    <scope>NUCLEOTIDE SEQUENCE [LARGE SCALE GENOMIC DNA]</scope>
    <source>
        <strain evidence="8 9">CECT 8993</strain>
    </source>
</reference>
<feature type="domain" description="Core-binding (CB)" evidence="7">
    <location>
        <begin position="87"/>
        <end position="168"/>
    </location>
</feature>
<evidence type="ECO:0000256" key="1">
    <source>
        <dbReference type="ARBA" id="ARBA00008857"/>
    </source>
</evidence>
<evidence type="ECO:0000259" key="7">
    <source>
        <dbReference type="PROSITE" id="PS51900"/>
    </source>
</evidence>
<evidence type="ECO:0000259" key="6">
    <source>
        <dbReference type="PROSITE" id="PS51898"/>
    </source>
</evidence>
<proteinExistence type="inferred from homology"/>
<dbReference type="Gene3D" id="1.10.443.10">
    <property type="entry name" value="Intergrase catalytic core"/>
    <property type="match status" value="1"/>
</dbReference>
<evidence type="ECO:0000256" key="4">
    <source>
        <dbReference type="ARBA" id="ARBA00023172"/>
    </source>
</evidence>
<evidence type="ECO:0000256" key="2">
    <source>
        <dbReference type="ARBA" id="ARBA00022908"/>
    </source>
</evidence>
<dbReference type="PROSITE" id="PS51900">
    <property type="entry name" value="CB"/>
    <property type="match status" value="1"/>
</dbReference>
<dbReference type="InterPro" id="IPR010998">
    <property type="entry name" value="Integrase_recombinase_N"/>
</dbReference>
<dbReference type="AlphaFoldDB" id="A0A4Q0YHT8"/>
<evidence type="ECO:0000313" key="8">
    <source>
        <dbReference type="EMBL" id="RXJ68669.1"/>
    </source>
</evidence>
<dbReference type="GO" id="GO:0003677">
    <property type="term" value="F:DNA binding"/>
    <property type="evidence" value="ECO:0007669"/>
    <property type="project" value="UniProtKB-UniRule"/>
</dbReference>